<comment type="caution">
    <text evidence="1">The sequence shown here is derived from an EMBL/GenBank/DDBJ whole genome shotgun (WGS) entry which is preliminary data.</text>
</comment>
<evidence type="ECO:0000313" key="2">
    <source>
        <dbReference type="Proteomes" id="UP000179588"/>
    </source>
</evidence>
<organism evidence="1 2">
    <name type="scientific">Providencia stuartii</name>
    <dbReference type="NCBI Taxonomy" id="588"/>
    <lineage>
        <taxon>Bacteria</taxon>
        <taxon>Pseudomonadati</taxon>
        <taxon>Pseudomonadota</taxon>
        <taxon>Gammaproteobacteria</taxon>
        <taxon>Enterobacterales</taxon>
        <taxon>Morganellaceae</taxon>
        <taxon>Providencia</taxon>
    </lineage>
</organism>
<accession>A0A1S1HLT5</accession>
<sequence length="138" mass="15998">MRQGIHIFLISKFGEVMNIETISSILKKNAWCNMEICGFHKNDLIVKGCLEITDQDYFIELKFGNATYINAPLSWTIDTTDSCIFTVTDKSTISKELPEFQKYFHLGGLYLFSFLAEFFSSKEWVYIVADSVEYKMIK</sequence>
<dbReference type="EMBL" id="LVIE01000200">
    <property type="protein sequence ID" value="OHT23048.1"/>
    <property type="molecule type" value="Genomic_DNA"/>
</dbReference>
<dbReference type="Proteomes" id="UP000179588">
    <property type="component" value="Unassembled WGS sequence"/>
</dbReference>
<reference evidence="1 2" key="1">
    <citation type="submission" date="2016-03" db="EMBL/GenBank/DDBJ databases">
        <title>Genome sequence of Providencia stuartii strain, isolated from the salivary glands of larval Lucilia sericata.</title>
        <authorList>
            <person name="Yuan Y."/>
            <person name="Zhang Y."/>
            <person name="Fu S."/>
            <person name="Crippen T.L."/>
            <person name="Visi D."/>
            <person name="Benbow M.E."/>
            <person name="Allen M."/>
            <person name="Tomberlin J.K."/>
            <person name="Sze S.-H."/>
            <person name="Tarone A.M."/>
        </authorList>
    </citation>
    <scope>NUCLEOTIDE SEQUENCE [LARGE SCALE GENOMIC DNA]</scope>
    <source>
        <strain evidence="1 2">Crippen</strain>
    </source>
</reference>
<dbReference type="AlphaFoldDB" id="A0A1S1HLT5"/>
<keyword evidence="2" id="KW-1185">Reference proteome</keyword>
<proteinExistence type="predicted"/>
<gene>
    <name evidence="1" type="ORF">A3Q29_21570</name>
</gene>
<evidence type="ECO:0000313" key="1">
    <source>
        <dbReference type="EMBL" id="OHT23048.1"/>
    </source>
</evidence>
<name>A0A1S1HLT5_PROST</name>
<protein>
    <submittedName>
        <fullName evidence="1">Uncharacterized protein</fullName>
    </submittedName>
</protein>